<name>A0ABR1PVV7_9PEZI</name>
<proteinExistence type="predicted"/>
<sequence length="476" mass="53618">MAIMLYSSSAKMGADSVLQSLPQHSASSLRPLALQAMQKVDESSAVREWKLRRDSALSHDFSDSSSTTPGSTQSCYTESDAASTAPSSPRTPRRRSELAELSFYALPLDTAHHKSSPPSARMHSSPGLSGLLQPAPSEQQSTSLPGPAQLLSSVAGTPCSSPSLEAQHDRRKSSTDVSVAGSDAKGSALDQLTDPIAAEALSRLSLSCTLHRKPRHRVYSRGLFSRRNSALSSMEHHPARFMKRESYNSHPSEYGRCHVLRHAIGGYVKKERHPPLPPHRGGGGCGGRIKQKNQGHCNKPYPWEQTCWIRYHFEDLKQPWTMVEELFDQEFQDPDFERTRQGLQGSFYRQNKMLPRLDQVSERYIGMPNGHIALEVVKKRDQKHRREGFFNFVNLYPEWAVQFTWVSEEHKQEAARLLDQRLQDQETIKQKAIDAGLWVKDLGKDECSCCAPKKWLPKEEDLQRTQSTTPTRRQSF</sequence>
<dbReference type="GeneID" id="92082829"/>
<dbReference type="RefSeq" id="XP_066693910.1">
    <property type="nucleotide sequence ID" value="XM_066849767.1"/>
</dbReference>
<comment type="caution">
    <text evidence="2">The sequence shown here is derived from an EMBL/GenBank/DDBJ whole genome shotgun (WGS) entry which is preliminary data.</text>
</comment>
<gene>
    <name evidence="2" type="ORF">PG986_013545</name>
</gene>
<reference evidence="2 3" key="1">
    <citation type="submission" date="2023-01" db="EMBL/GenBank/DDBJ databases">
        <title>Analysis of 21 Apiospora genomes using comparative genomics revels a genus with tremendous synthesis potential of carbohydrate active enzymes and secondary metabolites.</title>
        <authorList>
            <person name="Sorensen T."/>
        </authorList>
    </citation>
    <scope>NUCLEOTIDE SEQUENCE [LARGE SCALE GENOMIC DNA]</scope>
    <source>
        <strain evidence="2 3">CBS 24483</strain>
    </source>
</reference>
<feature type="compositionally biased region" description="Low complexity" evidence="1">
    <location>
        <begin position="81"/>
        <end position="90"/>
    </location>
</feature>
<feature type="compositionally biased region" description="Polar residues" evidence="1">
    <location>
        <begin position="67"/>
        <end position="77"/>
    </location>
</feature>
<dbReference type="EMBL" id="JAQQWE010000009">
    <property type="protein sequence ID" value="KAK7941158.1"/>
    <property type="molecule type" value="Genomic_DNA"/>
</dbReference>
<feature type="region of interest" description="Disordered" evidence="1">
    <location>
        <begin position="56"/>
        <end position="96"/>
    </location>
</feature>
<dbReference type="Proteomes" id="UP001391051">
    <property type="component" value="Unassembled WGS sequence"/>
</dbReference>
<feature type="compositionally biased region" description="Polar residues" evidence="1">
    <location>
        <begin position="136"/>
        <end position="164"/>
    </location>
</feature>
<organism evidence="2 3">
    <name type="scientific">Apiospora aurea</name>
    <dbReference type="NCBI Taxonomy" id="335848"/>
    <lineage>
        <taxon>Eukaryota</taxon>
        <taxon>Fungi</taxon>
        <taxon>Dikarya</taxon>
        <taxon>Ascomycota</taxon>
        <taxon>Pezizomycotina</taxon>
        <taxon>Sordariomycetes</taxon>
        <taxon>Xylariomycetidae</taxon>
        <taxon>Amphisphaeriales</taxon>
        <taxon>Apiosporaceae</taxon>
        <taxon>Apiospora</taxon>
    </lineage>
</organism>
<protein>
    <submittedName>
        <fullName evidence="2">Uncharacterized protein</fullName>
    </submittedName>
</protein>
<accession>A0ABR1PVV7</accession>
<keyword evidence="3" id="KW-1185">Reference proteome</keyword>
<evidence type="ECO:0000313" key="2">
    <source>
        <dbReference type="EMBL" id="KAK7941158.1"/>
    </source>
</evidence>
<evidence type="ECO:0000256" key="1">
    <source>
        <dbReference type="SAM" id="MobiDB-lite"/>
    </source>
</evidence>
<feature type="region of interest" description="Disordered" evidence="1">
    <location>
        <begin position="110"/>
        <end position="184"/>
    </location>
</feature>
<evidence type="ECO:0000313" key="3">
    <source>
        <dbReference type="Proteomes" id="UP001391051"/>
    </source>
</evidence>